<evidence type="ECO:0000259" key="11">
    <source>
        <dbReference type="Pfam" id="PF01336"/>
    </source>
</evidence>
<keyword evidence="5 9" id="KW-0863">Zinc-finger</keyword>
<dbReference type="InterPro" id="IPR004591">
    <property type="entry name" value="Rfa1"/>
</dbReference>
<comment type="subcellular location">
    <subcellularLocation>
        <location evidence="1 9">Nucleus</location>
    </subcellularLocation>
</comment>
<evidence type="ECO:0000259" key="12">
    <source>
        <dbReference type="Pfam" id="PF04057"/>
    </source>
</evidence>
<keyword evidence="16" id="KW-1185">Reference proteome</keyword>
<comment type="function">
    <text evidence="9">As part of the replication protein A (RPA/RP-A), a single-stranded DNA-binding heterotrimeric complex, may play an essential role in DNA replication, recombination and repair. Binds and stabilizes single-stranded DNA intermediates, preventing complementary DNA reannealing and recruiting different proteins involved in DNA metabolism.</text>
</comment>
<evidence type="ECO:0000259" key="13">
    <source>
        <dbReference type="Pfam" id="PF08646"/>
    </source>
</evidence>
<dbReference type="InterPro" id="IPR007199">
    <property type="entry name" value="Rep_factor-A_N"/>
</dbReference>
<dbReference type="NCBIfam" id="TIGR00617">
    <property type="entry name" value="rpa1"/>
    <property type="match status" value="1"/>
</dbReference>
<feature type="region of interest" description="Disordered" evidence="10">
    <location>
        <begin position="118"/>
        <end position="176"/>
    </location>
</feature>
<proteinExistence type="inferred from homology"/>
<dbReference type="OrthoDB" id="1751331at2759"/>
<evidence type="ECO:0000256" key="1">
    <source>
        <dbReference type="ARBA" id="ARBA00004123"/>
    </source>
</evidence>
<keyword evidence="7 9" id="KW-0238">DNA-binding</keyword>
<dbReference type="GO" id="GO:0005662">
    <property type="term" value="C:DNA replication factor A complex"/>
    <property type="evidence" value="ECO:0007669"/>
    <property type="project" value="UniProtKB-ARBA"/>
</dbReference>
<dbReference type="EMBL" id="ML769487">
    <property type="protein sequence ID" value="KAE9398153.1"/>
    <property type="molecule type" value="Genomic_DNA"/>
</dbReference>
<dbReference type="FunFam" id="2.40.50.140:FF:000041">
    <property type="entry name" value="Replication protein A subunit"/>
    <property type="match status" value="1"/>
</dbReference>
<evidence type="ECO:0000256" key="3">
    <source>
        <dbReference type="ARBA" id="ARBA00022705"/>
    </source>
</evidence>
<feature type="domain" description="Replication factor A C-terminal" evidence="13">
    <location>
        <begin position="459"/>
        <end position="601"/>
    </location>
</feature>
<dbReference type="CDD" id="cd04474">
    <property type="entry name" value="RPA1_DBD_A"/>
    <property type="match status" value="1"/>
</dbReference>
<evidence type="ECO:0000256" key="8">
    <source>
        <dbReference type="ARBA" id="ARBA00023242"/>
    </source>
</evidence>
<dbReference type="AlphaFoldDB" id="A0A6A4HJI9"/>
<organism evidence="15 16">
    <name type="scientific">Gymnopus androsaceus JB14</name>
    <dbReference type="NCBI Taxonomy" id="1447944"/>
    <lineage>
        <taxon>Eukaryota</taxon>
        <taxon>Fungi</taxon>
        <taxon>Dikarya</taxon>
        <taxon>Basidiomycota</taxon>
        <taxon>Agaricomycotina</taxon>
        <taxon>Agaricomycetes</taxon>
        <taxon>Agaricomycetidae</taxon>
        <taxon>Agaricales</taxon>
        <taxon>Marasmiineae</taxon>
        <taxon>Omphalotaceae</taxon>
        <taxon>Gymnopus</taxon>
    </lineage>
</organism>
<dbReference type="InterPro" id="IPR047192">
    <property type="entry name" value="Euk_RPA1_DBD_C"/>
</dbReference>
<dbReference type="Pfam" id="PF08646">
    <property type="entry name" value="Rep_fac-A_C"/>
    <property type="match status" value="1"/>
</dbReference>
<dbReference type="SUPFAM" id="SSF50249">
    <property type="entry name" value="Nucleic acid-binding proteins"/>
    <property type="match status" value="4"/>
</dbReference>
<dbReference type="CDD" id="cd04477">
    <property type="entry name" value="RPA1N"/>
    <property type="match status" value="1"/>
</dbReference>
<evidence type="ECO:0000256" key="5">
    <source>
        <dbReference type="ARBA" id="ARBA00022771"/>
    </source>
</evidence>
<dbReference type="CDD" id="cd04475">
    <property type="entry name" value="RPA1_DBD_B"/>
    <property type="match status" value="1"/>
</dbReference>
<dbReference type="GO" id="GO:0008270">
    <property type="term" value="F:zinc ion binding"/>
    <property type="evidence" value="ECO:0007669"/>
    <property type="project" value="UniProtKB-KW"/>
</dbReference>
<dbReference type="InterPro" id="IPR013955">
    <property type="entry name" value="Rep_factor-A_C"/>
</dbReference>
<accession>A0A6A4HJI9</accession>
<dbReference type="FunFam" id="2.40.50.140:FF:000090">
    <property type="entry name" value="Replication protein A subunit"/>
    <property type="match status" value="1"/>
</dbReference>
<comment type="subunit">
    <text evidence="9">Component of the heterotrimeric canonical replication protein A complex (RPA).</text>
</comment>
<name>A0A6A4HJI9_9AGAR</name>
<comment type="similarity">
    <text evidence="2 9">Belongs to the replication factor A protein 1 family.</text>
</comment>
<dbReference type="PANTHER" id="PTHR47165:SF4">
    <property type="entry name" value="OS03G0429900 PROTEIN"/>
    <property type="match status" value="1"/>
</dbReference>
<reference evidence="15" key="1">
    <citation type="journal article" date="2019" name="Environ. Microbiol.">
        <title>Fungal ecological strategies reflected in gene transcription - a case study of two litter decomposers.</title>
        <authorList>
            <person name="Barbi F."/>
            <person name="Kohler A."/>
            <person name="Barry K."/>
            <person name="Baskaran P."/>
            <person name="Daum C."/>
            <person name="Fauchery L."/>
            <person name="Ihrmark K."/>
            <person name="Kuo A."/>
            <person name="LaButti K."/>
            <person name="Lipzen A."/>
            <person name="Morin E."/>
            <person name="Grigoriev I.V."/>
            <person name="Henrissat B."/>
            <person name="Lindahl B."/>
            <person name="Martin F."/>
        </authorList>
    </citation>
    <scope>NUCLEOTIDE SEQUENCE</scope>
    <source>
        <strain evidence="15">JB14</strain>
    </source>
</reference>
<evidence type="ECO:0000256" key="7">
    <source>
        <dbReference type="ARBA" id="ARBA00023125"/>
    </source>
</evidence>
<sequence length="620" mass="69469">MSIQLEEGFCHRLHNATPNDTELFESSHTVQLLSLKKVGKFTEGVDQPSDRYRVVLSDGTHFIQAMLATQLNDMVLEKHLRRFTVICVERLSCNYVQAKRLLILMAIRVISQEDTKIGDPVSVDGTTLPTPAPEKPQQQPTTKSAVQSSNSSKPAPGNSNAQPSTRSAAKTNWHPIEGLSPYQNNWTIKARVTQKSEMKNYSTKNGEGHLFNVTFMDETGEIRATAFNVVADALYPRLEEGKVYYVSKGKVNLAKKKFSNLTNDYEIGLEKNTEIEECLETTNLPMIKYNFTTVADLHDISKDSTADVIGILKEYSDVTEIPSKASSRMLKKRELTLVDKSGSSVRLTLWGNQAENFSPEEQYPVIAFKGVKVGDFNGRSLGMVSSSIMTQNPDIPESHALRGWYDSGGSDVSFQPQTSTGTYSGGTGGGGFNRSEIKPLLDMKLEANRIPDSDEKPLFFSTRATVMHIRGDNIAYAACETCNKKVIEEGAGWKCEKCDKTWPQPCYRYILSFAVSDHSGQLWFQGFNEVGETIFGRKANEVIEIKDRNDAEYNVLLYQACSKTYNFLLRAKRDSYNDQNRIRYGVSRILELNYKEECQALLDLMETPWGQQGFTGGSEF</sequence>
<keyword evidence="3 9" id="KW-0235">DNA replication</keyword>
<evidence type="ECO:0000256" key="4">
    <source>
        <dbReference type="ARBA" id="ARBA00022723"/>
    </source>
</evidence>
<evidence type="ECO:0000256" key="10">
    <source>
        <dbReference type="SAM" id="MobiDB-lite"/>
    </source>
</evidence>
<dbReference type="GO" id="GO:0006310">
    <property type="term" value="P:DNA recombination"/>
    <property type="evidence" value="ECO:0007669"/>
    <property type="project" value="InterPro"/>
</dbReference>
<keyword evidence="4 9" id="KW-0479">Metal-binding</keyword>
<dbReference type="CDD" id="cd04476">
    <property type="entry name" value="RPA1_DBD_C"/>
    <property type="match status" value="1"/>
</dbReference>
<dbReference type="GO" id="GO:0006260">
    <property type="term" value="P:DNA replication"/>
    <property type="evidence" value="ECO:0007669"/>
    <property type="project" value="UniProtKB-KW"/>
</dbReference>
<dbReference type="GO" id="GO:0003677">
    <property type="term" value="F:DNA binding"/>
    <property type="evidence" value="ECO:0007669"/>
    <property type="project" value="UniProtKB-KW"/>
</dbReference>
<protein>
    <recommendedName>
        <fullName evidence="9">Replication protein A subunit</fullName>
    </recommendedName>
</protein>
<evidence type="ECO:0000256" key="6">
    <source>
        <dbReference type="ARBA" id="ARBA00022833"/>
    </source>
</evidence>
<dbReference type="FunFam" id="2.40.50.140:FF:000064">
    <property type="entry name" value="Replication protein A subunit"/>
    <property type="match status" value="1"/>
</dbReference>
<dbReference type="Proteomes" id="UP000799118">
    <property type="component" value="Unassembled WGS sequence"/>
</dbReference>
<evidence type="ECO:0000313" key="15">
    <source>
        <dbReference type="EMBL" id="KAE9398153.1"/>
    </source>
</evidence>
<dbReference type="GO" id="GO:0006281">
    <property type="term" value="P:DNA repair"/>
    <property type="evidence" value="ECO:0007669"/>
    <property type="project" value="InterPro"/>
</dbReference>
<evidence type="ECO:0000256" key="2">
    <source>
        <dbReference type="ARBA" id="ARBA00005690"/>
    </source>
</evidence>
<dbReference type="GO" id="GO:0000781">
    <property type="term" value="C:chromosome, telomeric region"/>
    <property type="evidence" value="ECO:0007669"/>
    <property type="project" value="UniProtKB-ARBA"/>
</dbReference>
<evidence type="ECO:0000259" key="14">
    <source>
        <dbReference type="Pfam" id="PF16900"/>
    </source>
</evidence>
<dbReference type="InterPro" id="IPR031657">
    <property type="entry name" value="REPA_OB_2"/>
</dbReference>
<evidence type="ECO:0000313" key="16">
    <source>
        <dbReference type="Proteomes" id="UP000799118"/>
    </source>
</evidence>
<feature type="compositionally biased region" description="Polar residues" evidence="10">
    <location>
        <begin position="136"/>
        <end position="170"/>
    </location>
</feature>
<dbReference type="Pfam" id="PF16900">
    <property type="entry name" value="REPA_OB_2"/>
    <property type="match status" value="1"/>
</dbReference>
<feature type="domain" description="Replication factor-A protein 1 N-terminal" evidence="12">
    <location>
        <begin position="27"/>
        <end position="111"/>
    </location>
</feature>
<dbReference type="Pfam" id="PF04057">
    <property type="entry name" value="Rep-A_N"/>
    <property type="match status" value="1"/>
</dbReference>
<keyword evidence="6 9" id="KW-0862">Zinc</keyword>
<dbReference type="PANTHER" id="PTHR47165">
    <property type="entry name" value="OS03G0429900 PROTEIN"/>
    <property type="match status" value="1"/>
</dbReference>
<dbReference type="Pfam" id="PF01336">
    <property type="entry name" value="tRNA_anti-codon"/>
    <property type="match status" value="1"/>
</dbReference>
<dbReference type="InterPro" id="IPR012340">
    <property type="entry name" value="NA-bd_OB-fold"/>
</dbReference>
<feature type="domain" description="Replication protein A OB" evidence="14">
    <location>
        <begin position="295"/>
        <end position="392"/>
    </location>
</feature>
<feature type="domain" description="OB" evidence="11">
    <location>
        <begin position="186"/>
        <end position="260"/>
    </location>
</feature>
<evidence type="ECO:0000256" key="9">
    <source>
        <dbReference type="RuleBase" id="RU364130"/>
    </source>
</evidence>
<keyword evidence="8 9" id="KW-0539">Nucleus</keyword>
<dbReference type="Gene3D" id="2.40.50.140">
    <property type="entry name" value="Nucleic acid-binding proteins"/>
    <property type="match status" value="4"/>
</dbReference>
<dbReference type="GO" id="GO:0007004">
    <property type="term" value="P:telomere maintenance via telomerase"/>
    <property type="evidence" value="ECO:0007669"/>
    <property type="project" value="UniProtKB-ARBA"/>
</dbReference>
<gene>
    <name evidence="15" type="ORF">BT96DRAFT_976595</name>
</gene>
<dbReference type="InterPro" id="IPR004365">
    <property type="entry name" value="NA-bd_OB_tRNA"/>
</dbReference>